<dbReference type="EMBL" id="MFTT01000010">
    <property type="protein sequence ID" value="OGI70191.1"/>
    <property type="molecule type" value="Genomic_DNA"/>
</dbReference>
<reference evidence="7 8" key="1">
    <citation type="journal article" date="2016" name="Nat. Commun.">
        <title>Thousands of microbial genomes shed light on interconnected biogeochemical processes in an aquifer system.</title>
        <authorList>
            <person name="Anantharaman K."/>
            <person name="Brown C.T."/>
            <person name="Hug L.A."/>
            <person name="Sharon I."/>
            <person name="Castelle C.J."/>
            <person name="Probst A.J."/>
            <person name="Thomas B.C."/>
            <person name="Singh A."/>
            <person name="Wilkins M.J."/>
            <person name="Karaoz U."/>
            <person name="Brodie E.L."/>
            <person name="Williams K.H."/>
            <person name="Hubbard S.S."/>
            <person name="Banfield J.F."/>
        </authorList>
    </citation>
    <scope>NUCLEOTIDE SEQUENCE [LARGE SCALE GENOMIC DNA]</scope>
</reference>
<organism evidence="7 8">
    <name type="scientific">Candidatus Nomurabacteria bacterium RIFCSPHIGHO2_01_FULL_42_16</name>
    <dbReference type="NCBI Taxonomy" id="1801743"/>
    <lineage>
        <taxon>Bacteria</taxon>
        <taxon>Candidatus Nomuraibacteriota</taxon>
    </lineage>
</organism>
<feature type="transmembrane region" description="Helical" evidence="5">
    <location>
        <begin position="303"/>
        <end position="319"/>
    </location>
</feature>
<evidence type="ECO:0000256" key="4">
    <source>
        <dbReference type="ARBA" id="ARBA00023136"/>
    </source>
</evidence>
<feature type="transmembrane region" description="Helical" evidence="5">
    <location>
        <begin position="270"/>
        <end position="291"/>
    </location>
</feature>
<dbReference type="AlphaFoldDB" id="A0A1F6VKK4"/>
<feature type="domain" description="Sodium/calcium exchanger membrane region" evidence="6">
    <location>
        <begin position="177"/>
        <end position="318"/>
    </location>
</feature>
<comment type="caution">
    <text evidence="7">The sequence shown here is derived from an EMBL/GenBank/DDBJ whole genome shotgun (WGS) entry which is preliminary data.</text>
</comment>
<dbReference type="InterPro" id="IPR004837">
    <property type="entry name" value="NaCa_Exmemb"/>
</dbReference>
<evidence type="ECO:0000256" key="2">
    <source>
        <dbReference type="ARBA" id="ARBA00022692"/>
    </source>
</evidence>
<evidence type="ECO:0000256" key="1">
    <source>
        <dbReference type="ARBA" id="ARBA00004141"/>
    </source>
</evidence>
<proteinExistence type="predicted"/>
<evidence type="ECO:0000256" key="3">
    <source>
        <dbReference type="ARBA" id="ARBA00022989"/>
    </source>
</evidence>
<dbReference type="GO" id="GO:0008273">
    <property type="term" value="F:calcium, potassium:sodium antiporter activity"/>
    <property type="evidence" value="ECO:0007669"/>
    <property type="project" value="TreeGrafter"/>
</dbReference>
<gene>
    <name evidence="7" type="ORF">A2824_02570</name>
</gene>
<evidence type="ECO:0000313" key="8">
    <source>
        <dbReference type="Proteomes" id="UP000178059"/>
    </source>
</evidence>
<feature type="transmembrane region" description="Helical" evidence="5">
    <location>
        <begin position="67"/>
        <end position="92"/>
    </location>
</feature>
<feature type="transmembrane region" description="Helical" evidence="5">
    <location>
        <begin position="6"/>
        <end position="22"/>
    </location>
</feature>
<feature type="domain" description="Sodium/calcium exchanger membrane region" evidence="6">
    <location>
        <begin position="4"/>
        <end position="151"/>
    </location>
</feature>
<name>A0A1F6VKK4_9BACT</name>
<dbReference type="Pfam" id="PF01699">
    <property type="entry name" value="Na_Ca_ex"/>
    <property type="match status" value="2"/>
</dbReference>
<dbReference type="NCBIfam" id="TIGR00367">
    <property type="entry name" value="calcium/sodium antiporter"/>
    <property type="match status" value="1"/>
</dbReference>
<keyword evidence="4 5" id="KW-0472">Membrane</keyword>
<dbReference type="PANTHER" id="PTHR10846:SF8">
    <property type="entry name" value="INNER MEMBRANE PROTEIN YRBG"/>
    <property type="match status" value="1"/>
</dbReference>
<dbReference type="Gene3D" id="1.20.1420.30">
    <property type="entry name" value="NCX, central ion-binding region"/>
    <property type="match status" value="1"/>
</dbReference>
<keyword evidence="2 5" id="KW-0812">Transmembrane</keyword>
<feature type="transmembrane region" description="Helical" evidence="5">
    <location>
        <begin position="130"/>
        <end position="151"/>
    </location>
</feature>
<evidence type="ECO:0000313" key="7">
    <source>
        <dbReference type="EMBL" id="OGI70191.1"/>
    </source>
</evidence>
<evidence type="ECO:0000259" key="6">
    <source>
        <dbReference type="Pfam" id="PF01699"/>
    </source>
</evidence>
<dbReference type="GO" id="GO:0005262">
    <property type="term" value="F:calcium channel activity"/>
    <property type="evidence" value="ECO:0007669"/>
    <property type="project" value="TreeGrafter"/>
</dbReference>
<dbReference type="Proteomes" id="UP000178059">
    <property type="component" value="Unassembled WGS sequence"/>
</dbReference>
<dbReference type="GO" id="GO:0005886">
    <property type="term" value="C:plasma membrane"/>
    <property type="evidence" value="ECO:0007669"/>
    <property type="project" value="TreeGrafter"/>
</dbReference>
<dbReference type="InterPro" id="IPR044880">
    <property type="entry name" value="NCX_ion-bd_dom_sf"/>
</dbReference>
<dbReference type="PANTHER" id="PTHR10846">
    <property type="entry name" value="SODIUM/POTASSIUM/CALCIUM EXCHANGER"/>
    <property type="match status" value="1"/>
</dbReference>
<keyword evidence="3 5" id="KW-1133">Transmembrane helix</keyword>
<feature type="transmembrane region" description="Helical" evidence="5">
    <location>
        <begin position="104"/>
        <end position="124"/>
    </location>
</feature>
<feature type="transmembrane region" description="Helical" evidence="5">
    <location>
        <begin position="210"/>
        <end position="234"/>
    </location>
</feature>
<dbReference type="STRING" id="1801743.A2824_02570"/>
<accession>A0A1F6VKK4</accession>
<evidence type="ECO:0000256" key="5">
    <source>
        <dbReference type="SAM" id="Phobius"/>
    </source>
</evidence>
<dbReference type="InterPro" id="IPR004481">
    <property type="entry name" value="K/Na/Ca-exchanger"/>
</dbReference>
<dbReference type="GO" id="GO:0006874">
    <property type="term" value="P:intracellular calcium ion homeostasis"/>
    <property type="evidence" value="ECO:0007669"/>
    <property type="project" value="TreeGrafter"/>
</dbReference>
<feature type="transmembrane region" description="Helical" evidence="5">
    <location>
        <begin position="34"/>
        <end position="61"/>
    </location>
</feature>
<protein>
    <submittedName>
        <fullName evidence="7">Sodium:proton exchanger</fullName>
    </submittedName>
</protein>
<sequence length="320" mass="34599">MLTYLLFFVGIYLLIQGANYLVDGSSALAKRFGVSTLVVGLTIVAFGTSMPELVVNVISALKGVGDIAFGNIIGSNIANIALILGITAAIAGIKISHSTIWKEIPFSLLAVLVLIVYASAQFLDNTGAEFIFRSSGIVLLLFFAIFLYYAFELAKKSQVKIEETAVTFHKHSMPRIIGSILGGLIALYLGGQWTVDGAVAIAKLLGLSEYLISLTVIAIGTSLPELVTSVAAAIKKIPDMAVGNIVGSNIFNIFWILGVTAIIRPLPLPHFANIDLFILLAITALLFVFMFIGRKHELERWQGISFLAIYAIYLIYIVLR</sequence>
<feature type="transmembrane region" description="Helical" evidence="5">
    <location>
        <begin position="241"/>
        <end position="264"/>
    </location>
</feature>
<feature type="transmembrane region" description="Helical" evidence="5">
    <location>
        <begin position="172"/>
        <end position="190"/>
    </location>
</feature>
<comment type="subcellular location">
    <subcellularLocation>
        <location evidence="1">Membrane</location>
        <topology evidence="1">Multi-pass membrane protein</topology>
    </subcellularLocation>
</comment>